<dbReference type="CDD" id="cd00590">
    <property type="entry name" value="RRM_SF"/>
    <property type="match status" value="1"/>
</dbReference>
<dbReference type="EnsemblPlants" id="PGSC0003DMT400043800">
    <property type="protein sequence ID" value="PGSC0003DMT400043800"/>
    <property type="gene ID" value="PGSC0003DMG400016997"/>
</dbReference>
<dbReference type="Gene3D" id="1.25.40.10">
    <property type="entry name" value="Tetratricopeptide repeat domain"/>
    <property type="match status" value="1"/>
</dbReference>
<keyword evidence="8" id="KW-1185">Reference proteome</keyword>
<feature type="repeat" description="PPR" evidence="4">
    <location>
        <begin position="240"/>
        <end position="274"/>
    </location>
</feature>
<dbReference type="Gene3D" id="3.30.70.330">
    <property type="match status" value="1"/>
</dbReference>
<keyword evidence="1" id="KW-0677">Repeat</keyword>
<dbReference type="PROSITE" id="PS51375">
    <property type="entry name" value="PPR"/>
    <property type="match status" value="1"/>
</dbReference>
<dbReference type="SUPFAM" id="SSF54928">
    <property type="entry name" value="RNA-binding domain, RBD"/>
    <property type="match status" value="1"/>
</dbReference>
<dbReference type="HOGENOM" id="CLU_070452_0_0_1"/>
<accession>M1BF80</accession>
<dbReference type="ExpressionAtlas" id="M1BF80">
    <property type="expression patterns" value="baseline and differential"/>
</dbReference>
<evidence type="ECO:0000313" key="7">
    <source>
        <dbReference type="EnsemblPlants" id="PGSC0003DMT400043800"/>
    </source>
</evidence>
<feature type="compositionally biased region" description="Low complexity" evidence="5">
    <location>
        <begin position="30"/>
        <end position="39"/>
    </location>
</feature>
<dbReference type="Proteomes" id="UP000011115">
    <property type="component" value="Unassembled WGS sequence"/>
</dbReference>
<dbReference type="Gramene" id="PGSC0003DMT400043800">
    <property type="protein sequence ID" value="PGSC0003DMT400043800"/>
    <property type="gene ID" value="PGSC0003DMG400016997"/>
</dbReference>
<dbReference type="Pfam" id="PF00076">
    <property type="entry name" value="RRM_1"/>
    <property type="match status" value="1"/>
</dbReference>
<evidence type="ECO:0000259" key="6">
    <source>
        <dbReference type="PROSITE" id="PS50102"/>
    </source>
</evidence>
<protein>
    <submittedName>
        <fullName evidence="7">Pentatricopeptide repeat-containing protein</fullName>
    </submittedName>
</protein>
<name>M1BF80_SOLTU</name>
<evidence type="ECO:0000313" key="8">
    <source>
        <dbReference type="Proteomes" id="UP000011115"/>
    </source>
</evidence>
<sequence length="286" mass="32674">MDTIFSLSPSPPPFSAAIHTGNHHSTTVFSSLRKSSSSSPEKIPLPYTPKFTKKPLKHLLNSTAPPSLSNKLWLSKKLSPPPPPTPPPTPPPFLAKNEEMQKRVENKEKGRIFVGNLPLWIKEEEVAEFFRQFGAIKNVILIKGNSGNEKNMGFGFLKYEGPIAEKAAMKAVEFDGVEFHGRVLTVKLDDGRRLKEKIEERNMWHEAMEGSGRDFKKVLETQPENWQAVVWAFERIKKPSRKEFGLMVNYYARRSDMHRARETFEKMCARGIEPTSHVYTKLVHLY</sequence>
<evidence type="ECO:0000256" key="3">
    <source>
        <dbReference type="PROSITE-ProRule" id="PRU00176"/>
    </source>
</evidence>
<feature type="compositionally biased region" description="Pro residues" evidence="5">
    <location>
        <begin position="79"/>
        <end position="92"/>
    </location>
</feature>
<dbReference type="InterPro" id="IPR002885">
    <property type="entry name" value="PPR_rpt"/>
</dbReference>
<dbReference type="PANTHER" id="PTHR23003">
    <property type="entry name" value="RNA RECOGNITION MOTIF RRM DOMAIN CONTAINING PROTEIN"/>
    <property type="match status" value="1"/>
</dbReference>
<reference evidence="8" key="1">
    <citation type="journal article" date="2011" name="Nature">
        <title>Genome sequence and analysis of the tuber crop potato.</title>
        <authorList>
            <consortium name="The Potato Genome Sequencing Consortium"/>
        </authorList>
    </citation>
    <scope>NUCLEOTIDE SEQUENCE [LARGE SCALE GENOMIC DNA]</scope>
    <source>
        <strain evidence="8">cv. DM1-3 516 R44</strain>
    </source>
</reference>
<keyword evidence="2 3" id="KW-0694">RNA-binding</keyword>
<dbReference type="GO" id="GO:0003723">
    <property type="term" value="F:RNA binding"/>
    <property type="evidence" value="ECO:0007669"/>
    <property type="project" value="UniProtKB-UniRule"/>
</dbReference>
<evidence type="ECO:0000256" key="2">
    <source>
        <dbReference type="ARBA" id="ARBA00022884"/>
    </source>
</evidence>
<dbReference type="InterPro" id="IPR011990">
    <property type="entry name" value="TPR-like_helical_dom_sf"/>
</dbReference>
<gene>
    <name evidence="7" type="primary">LOC102584933</name>
</gene>
<feature type="compositionally biased region" description="Low complexity" evidence="5">
    <location>
        <begin position="65"/>
        <end position="78"/>
    </location>
</feature>
<reference evidence="7" key="2">
    <citation type="submission" date="2015-06" db="UniProtKB">
        <authorList>
            <consortium name="EnsemblPlants"/>
        </authorList>
    </citation>
    <scope>IDENTIFICATION</scope>
    <source>
        <strain evidence="7">DM1-3 516 R44</strain>
    </source>
</reference>
<dbReference type="OrthoDB" id="185373at2759"/>
<dbReference type="NCBIfam" id="TIGR00756">
    <property type="entry name" value="PPR"/>
    <property type="match status" value="1"/>
</dbReference>
<feature type="region of interest" description="Disordered" evidence="5">
    <location>
        <begin position="28"/>
        <end position="92"/>
    </location>
</feature>
<dbReference type="InterPro" id="IPR012677">
    <property type="entry name" value="Nucleotide-bd_a/b_plait_sf"/>
</dbReference>
<organism evidence="7 8">
    <name type="scientific">Solanum tuberosum</name>
    <name type="common">Potato</name>
    <dbReference type="NCBI Taxonomy" id="4113"/>
    <lineage>
        <taxon>Eukaryota</taxon>
        <taxon>Viridiplantae</taxon>
        <taxon>Streptophyta</taxon>
        <taxon>Embryophyta</taxon>
        <taxon>Tracheophyta</taxon>
        <taxon>Spermatophyta</taxon>
        <taxon>Magnoliopsida</taxon>
        <taxon>eudicotyledons</taxon>
        <taxon>Gunneridae</taxon>
        <taxon>Pentapetalae</taxon>
        <taxon>asterids</taxon>
        <taxon>lamiids</taxon>
        <taxon>Solanales</taxon>
        <taxon>Solanaceae</taxon>
        <taxon>Solanoideae</taxon>
        <taxon>Solaneae</taxon>
        <taxon>Solanum</taxon>
    </lineage>
</organism>
<proteinExistence type="predicted"/>
<dbReference type="InterPro" id="IPR050374">
    <property type="entry name" value="RRT5_SRSF_SR"/>
</dbReference>
<feature type="domain" description="RRM" evidence="6">
    <location>
        <begin position="110"/>
        <end position="191"/>
    </location>
</feature>
<dbReference type="InterPro" id="IPR000504">
    <property type="entry name" value="RRM_dom"/>
</dbReference>
<evidence type="ECO:0000256" key="4">
    <source>
        <dbReference type="PROSITE-ProRule" id="PRU00708"/>
    </source>
</evidence>
<dbReference type="PROSITE" id="PS50102">
    <property type="entry name" value="RRM"/>
    <property type="match status" value="1"/>
</dbReference>
<evidence type="ECO:0000256" key="1">
    <source>
        <dbReference type="ARBA" id="ARBA00022737"/>
    </source>
</evidence>
<dbReference type="AlphaFoldDB" id="M1BF80"/>
<evidence type="ECO:0000256" key="5">
    <source>
        <dbReference type="SAM" id="MobiDB-lite"/>
    </source>
</evidence>
<dbReference type="InterPro" id="IPR035979">
    <property type="entry name" value="RBD_domain_sf"/>
</dbReference>
<dbReference type="SMART" id="SM00360">
    <property type="entry name" value="RRM"/>
    <property type="match status" value="1"/>
</dbReference>